<feature type="domain" description="DUF112" evidence="2">
    <location>
        <begin position="20"/>
        <end position="439"/>
    </location>
</feature>
<proteinExistence type="predicted"/>
<dbReference type="RefSeq" id="WP_188722635.1">
    <property type="nucleotide sequence ID" value="NZ_BMIF01000016.1"/>
</dbReference>
<feature type="transmembrane region" description="Helical" evidence="1">
    <location>
        <begin position="147"/>
        <end position="166"/>
    </location>
</feature>
<dbReference type="Pfam" id="PF01970">
    <property type="entry name" value="TctA"/>
    <property type="match status" value="1"/>
</dbReference>
<feature type="transmembrane region" description="Helical" evidence="1">
    <location>
        <begin position="472"/>
        <end position="491"/>
    </location>
</feature>
<organism evidence="3 4">
    <name type="scientific">Nitratireductor aestuarii</name>
    <dbReference type="NCBI Taxonomy" id="1735103"/>
    <lineage>
        <taxon>Bacteria</taxon>
        <taxon>Pseudomonadati</taxon>
        <taxon>Pseudomonadota</taxon>
        <taxon>Alphaproteobacteria</taxon>
        <taxon>Hyphomicrobiales</taxon>
        <taxon>Phyllobacteriaceae</taxon>
        <taxon>Nitratireductor</taxon>
    </lineage>
</organism>
<sequence length="509" mass="54657">MSFADNIALGLSVAFSGTNLLYCFIGVFLGTLFGVIPGIGALSAMSLLFPLTFYLEPTTALIMLAGIWYGTAYGGSTAAILLNLPGSASSAATTFDGYPMSRQGRGGIALMMVTIGSFVGGSVGIILMTVFSPAIAKFALSFQSPEYFAIIVLGLIACSAITEGSATKSFSMIILGLLIGTVGLDMYTAVPRFTFGIVHLDDGFALTALAMGLFGVSEILYSIGRVDIKAVDKSAAKWSAMRPTREDWRRSWGPMFRGSWIGSFFGAMPGTGPSIAAFVSYAVEKRISRHPEQFGKGAIEGVVAPETANNAADQTSFIPTMALGVPGSASMALMLGVLMMHGIMPGPQLITEQPGMFWGLVMSFWIGNVLLVILNLPMIGLWVRMLLVPYHILYPIVLIFICIGMFTVNNNVFDLWIVAGFGILGYVMKLTDFPAPPLLVGFVLGPLLEEHFRRSMLLARGNPEIFINRPISATIMVCSLLLFVWSVYASVRHSRKSRMSQQEAALEQG</sequence>
<feature type="transmembrane region" description="Helical" evidence="1">
    <location>
        <begin position="386"/>
        <end position="406"/>
    </location>
</feature>
<feature type="transmembrane region" description="Helical" evidence="1">
    <location>
        <begin position="356"/>
        <end position="374"/>
    </location>
</feature>
<dbReference type="Proteomes" id="UP000636264">
    <property type="component" value="Unassembled WGS sequence"/>
</dbReference>
<keyword evidence="1" id="KW-0472">Membrane</keyword>
<protein>
    <recommendedName>
        <fullName evidence="2">DUF112 domain-containing protein</fullName>
    </recommendedName>
</protein>
<comment type="caution">
    <text evidence="3">The sequence shown here is derived from an EMBL/GenBank/DDBJ whole genome shotgun (WGS) entry which is preliminary data.</text>
</comment>
<dbReference type="PANTHER" id="PTHR35342:SF5">
    <property type="entry name" value="TRICARBOXYLIC TRANSPORT PROTEIN"/>
    <property type="match status" value="1"/>
</dbReference>
<dbReference type="AlphaFoldDB" id="A0A916S1I3"/>
<gene>
    <name evidence="3" type="ORF">GCM10011385_37410</name>
</gene>
<dbReference type="InterPro" id="IPR002823">
    <property type="entry name" value="DUF112_TM"/>
</dbReference>
<keyword evidence="1" id="KW-1133">Transmembrane helix</keyword>
<feature type="transmembrane region" description="Helical" evidence="1">
    <location>
        <begin position="172"/>
        <end position="190"/>
    </location>
</feature>
<keyword evidence="4" id="KW-1185">Reference proteome</keyword>
<evidence type="ECO:0000256" key="1">
    <source>
        <dbReference type="SAM" id="Phobius"/>
    </source>
</evidence>
<dbReference type="PANTHER" id="PTHR35342">
    <property type="entry name" value="TRICARBOXYLIC TRANSPORT PROTEIN"/>
    <property type="match status" value="1"/>
</dbReference>
<accession>A0A916S1I3</accession>
<reference evidence="3" key="2">
    <citation type="submission" date="2020-09" db="EMBL/GenBank/DDBJ databases">
        <authorList>
            <person name="Sun Q."/>
            <person name="Zhou Y."/>
        </authorList>
    </citation>
    <scope>NUCLEOTIDE SEQUENCE</scope>
    <source>
        <strain evidence="3">CGMCC 1.15320</strain>
    </source>
</reference>
<evidence type="ECO:0000259" key="2">
    <source>
        <dbReference type="Pfam" id="PF01970"/>
    </source>
</evidence>
<keyword evidence="1" id="KW-0812">Transmembrane</keyword>
<feature type="transmembrane region" description="Helical" evidence="1">
    <location>
        <begin position="108"/>
        <end position="135"/>
    </location>
</feature>
<feature type="transmembrane region" description="Helical" evidence="1">
    <location>
        <begin position="202"/>
        <end position="223"/>
    </location>
</feature>
<reference evidence="3" key="1">
    <citation type="journal article" date="2014" name="Int. J. Syst. Evol. Microbiol.">
        <title>Complete genome sequence of Corynebacterium casei LMG S-19264T (=DSM 44701T), isolated from a smear-ripened cheese.</title>
        <authorList>
            <consortium name="US DOE Joint Genome Institute (JGI-PGF)"/>
            <person name="Walter F."/>
            <person name="Albersmeier A."/>
            <person name="Kalinowski J."/>
            <person name="Ruckert C."/>
        </authorList>
    </citation>
    <scope>NUCLEOTIDE SEQUENCE</scope>
    <source>
        <strain evidence="3">CGMCC 1.15320</strain>
    </source>
</reference>
<feature type="transmembrane region" description="Helical" evidence="1">
    <location>
        <begin position="323"/>
        <end position="344"/>
    </location>
</feature>
<evidence type="ECO:0000313" key="4">
    <source>
        <dbReference type="Proteomes" id="UP000636264"/>
    </source>
</evidence>
<dbReference type="EMBL" id="BMIF01000016">
    <property type="protein sequence ID" value="GGA79705.1"/>
    <property type="molecule type" value="Genomic_DNA"/>
</dbReference>
<name>A0A916S1I3_9HYPH</name>
<evidence type="ECO:0000313" key="3">
    <source>
        <dbReference type="EMBL" id="GGA79705.1"/>
    </source>
</evidence>
<feature type="transmembrane region" description="Helical" evidence="1">
    <location>
        <begin position="67"/>
        <end position="88"/>
    </location>
</feature>